<organism evidence="2 3">
    <name type="scientific">Marinoscillum furvescens DSM 4134</name>
    <dbReference type="NCBI Taxonomy" id="1122208"/>
    <lineage>
        <taxon>Bacteria</taxon>
        <taxon>Pseudomonadati</taxon>
        <taxon>Bacteroidota</taxon>
        <taxon>Cytophagia</taxon>
        <taxon>Cytophagales</taxon>
        <taxon>Reichenbachiellaceae</taxon>
        <taxon>Marinoscillum</taxon>
    </lineage>
</organism>
<dbReference type="Proteomes" id="UP000256779">
    <property type="component" value="Unassembled WGS sequence"/>
</dbReference>
<evidence type="ECO:0000313" key="2">
    <source>
        <dbReference type="EMBL" id="RED98964.1"/>
    </source>
</evidence>
<keyword evidence="1" id="KW-0732">Signal</keyword>
<keyword evidence="3" id="KW-1185">Reference proteome</keyword>
<comment type="caution">
    <text evidence="2">The sequence shown here is derived from an EMBL/GenBank/DDBJ whole genome shotgun (WGS) entry which is preliminary data.</text>
</comment>
<dbReference type="PROSITE" id="PS51257">
    <property type="entry name" value="PROKAR_LIPOPROTEIN"/>
    <property type="match status" value="1"/>
</dbReference>
<dbReference type="RefSeq" id="WP_115868266.1">
    <property type="nucleotide sequence ID" value="NZ_QREG01000009.1"/>
</dbReference>
<protein>
    <submittedName>
        <fullName evidence="2">Protein involved in gliding motility GldD</fullName>
    </submittedName>
</protein>
<feature type="signal peptide" evidence="1">
    <location>
        <begin position="1"/>
        <end position="21"/>
    </location>
</feature>
<dbReference type="Pfam" id="PF25593">
    <property type="entry name" value="GldD_lipo"/>
    <property type="match status" value="1"/>
</dbReference>
<sequence length="191" mass="22256">MKNAFAILVALWLLAACSSQDFLPKPKGYNRIDLPGHEYVSLADSFPYHFEYSAHAKILKDSSWIAERYWIDIYYPELEANFQITYKPIKSKEHLMEEYLSDSYRLTAQHNVKAYAIEEKILELPNGDYASFTELEGEVPTQLQFHVTDSTTHFLRGALYFNVATKNDSLAPVIRYMKEDALQMLQTLEWR</sequence>
<evidence type="ECO:0000313" key="3">
    <source>
        <dbReference type="Proteomes" id="UP000256779"/>
    </source>
</evidence>
<dbReference type="InterPro" id="IPR019850">
    <property type="entry name" value="GldD-like"/>
</dbReference>
<dbReference type="OrthoDB" id="679501at2"/>
<accession>A0A3D9L4F4</accession>
<dbReference type="NCBIfam" id="TIGR03512">
    <property type="entry name" value="GldD_lipo"/>
    <property type="match status" value="1"/>
</dbReference>
<gene>
    <name evidence="2" type="ORF">C7460_109156</name>
</gene>
<reference evidence="2 3" key="1">
    <citation type="submission" date="2018-07" db="EMBL/GenBank/DDBJ databases">
        <title>Genomic Encyclopedia of Type Strains, Phase IV (KMG-IV): sequencing the most valuable type-strain genomes for metagenomic binning, comparative biology and taxonomic classification.</title>
        <authorList>
            <person name="Goeker M."/>
        </authorList>
    </citation>
    <scope>NUCLEOTIDE SEQUENCE [LARGE SCALE GENOMIC DNA]</scope>
    <source>
        <strain evidence="2 3">DSM 4134</strain>
    </source>
</reference>
<name>A0A3D9L4F4_MARFU</name>
<feature type="chain" id="PRO_5017593475" evidence="1">
    <location>
        <begin position="22"/>
        <end position="191"/>
    </location>
</feature>
<dbReference type="EMBL" id="QREG01000009">
    <property type="protein sequence ID" value="RED98964.1"/>
    <property type="molecule type" value="Genomic_DNA"/>
</dbReference>
<proteinExistence type="predicted"/>
<evidence type="ECO:0000256" key="1">
    <source>
        <dbReference type="SAM" id="SignalP"/>
    </source>
</evidence>
<dbReference type="AlphaFoldDB" id="A0A3D9L4F4"/>